<evidence type="ECO:0000313" key="1">
    <source>
        <dbReference type="EMBL" id="RGS33364.1"/>
    </source>
</evidence>
<dbReference type="AlphaFoldDB" id="A0A412I990"/>
<comment type="caution">
    <text evidence="1">The sequence shown here is derived from an EMBL/GenBank/DDBJ whole genome shotgun (WGS) entry which is preliminary data.</text>
</comment>
<gene>
    <name evidence="1" type="ORF">DWX97_21900</name>
</gene>
<dbReference type="RefSeq" id="WP_118403633.1">
    <property type="nucleotide sequence ID" value="NZ_JADNFX010000054.1"/>
</dbReference>
<protein>
    <submittedName>
        <fullName evidence="1">Uncharacterized protein</fullName>
    </submittedName>
</protein>
<name>A0A412I990_9BACE</name>
<reference evidence="1 2" key="1">
    <citation type="submission" date="2018-08" db="EMBL/GenBank/DDBJ databases">
        <title>A genome reference for cultivated species of the human gut microbiota.</title>
        <authorList>
            <person name="Zou Y."/>
            <person name="Xue W."/>
            <person name="Luo G."/>
        </authorList>
    </citation>
    <scope>NUCLEOTIDE SEQUENCE [LARGE SCALE GENOMIC DNA]</scope>
    <source>
        <strain evidence="1 2">AF22-3AC</strain>
    </source>
</reference>
<proteinExistence type="predicted"/>
<evidence type="ECO:0000313" key="2">
    <source>
        <dbReference type="Proteomes" id="UP000283341"/>
    </source>
</evidence>
<sequence>MKRNLPSNNKYDICDFLEYYTFVDGECNIEEYYYSSEDDDNYDSTQIDDIKGMLNRRLKLYYPYIPFRIHRNKIISMFQTEDLKNKNLHYLFCLYYSLYGGGKLSRKESTLFEIIVDAALKSYLNTQHSILTSFGENELTIREKIHELLNNTNELIGDLNLMPSHAKDGGIDIVTFKPLDDRGNQIIVLTDATLGKNWSEKKVLSKLKHWVQYIHFKTEPLTCLALARIVPTERFHYASCDNGLLFDRTRIVSFYVPKNEIEQELSIWRAEICVS</sequence>
<organism evidence="1 2">
    <name type="scientific">Bacteroides cellulosilyticus</name>
    <dbReference type="NCBI Taxonomy" id="246787"/>
    <lineage>
        <taxon>Bacteria</taxon>
        <taxon>Pseudomonadati</taxon>
        <taxon>Bacteroidota</taxon>
        <taxon>Bacteroidia</taxon>
        <taxon>Bacteroidales</taxon>
        <taxon>Bacteroidaceae</taxon>
        <taxon>Bacteroides</taxon>
    </lineage>
</organism>
<dbReference type="EMBL" id="QRVJ01000029">
    <property type="protein sequence ID" value="RGS33364.1"/>
    <property type="molecule type" value="Genomic_DNA"/>
</dbReference>
<dbReference type="Proteomes" id="UP000283341">
    <property type="component" value="Unassembled WGS sequence"/>
</dbReference>
<accession>A0A412I990</accession>